<dbReference type="CDD" id="cd18186">
    <property type="entry name" value="BTB_POZ_ZBTB_KLHL-like"/>
    <property type="match status" value="1"/>
</dbReference>
<evidence type="ECO:0000313" key="3">
    <source>
        <dbReference type="Proteomes" id="UP001310594"/>
    </source>
</evidence>
<dbReference type="InterPro" id="IPR000210">
    <property type="entry name" value="BTB/POZ_dom"/>
</dbReference>
<accession>A0AAN7VXP9</accession>
<dbReference type="Proteomes" id="UP001310594">
    <property type="component" value="Unassembled WGS sequence"/>
</dbReference>
<sequence length="356" mass="39179">MHRVDILPDGDIILAIKGSLELRVSSLVLSMVSPVFKTMLGPHFAEGQALRHQSAGVLHILTLPDDDAQLMKVLCLISYHQADAVTVSSVPAKFIIELATLADKYDCLSILKYPVTSWAAAIDPESLDAATRCACAEAAFKLDDAQLFGRCTKALVLDGDSWSPAGRATSCRVSIADAVRKTETCAEYNVVRLIDNVVTDAAGRLGSYYEHDGEHNPTLDWYGCPRYSSCEFNKVAIGTLMHALSVARLWPPSSRGHTLRDILHSTRTMKVPRVTAISPCKTCLDKSTENILEMFERNIGGLRADFNDIFTAVCLDCLKQIGDENSICRTPHHGEWATSDEDGNQRLHYDRAKLNE</sequence>
<organism evidence="2 3">
    <name type="scientific">Elasticomyces elasticus</name>
    <dbReference type="NCBI Taxonomy" id="574655"/>
    <lineage>
        <taxon>Eukaryota</taxon>
        <taxon>Fungi</taxon>
        <taxon>Dikarya</taxon>
        <taxon>Ascomycota</taxon>
        <taxon>Pezizomycotina</taxon>
        <taxon>Dothideomycetes</taxon>
        <taxon>Dothideomycetidae</taxon>
        <taxon>Mycosphaerellales</taxon>
        <taxon>Teratosphaeriaceae</taxon>
        <taxon>Elasticomyces</taxon>
    </lineage>
</organism>
<comment type="caution">
    <text evidence="2">The sequence shown here is derived from an EMBL/GenBank/DDBJ whole genome shotgun (WGS) entry which is preliminary data.</text>
</comment>
<evidence type="ECO:0000313" key="2">
    <source>
        <dbReference type="EMBL" id="KAK5692454.1"/>
    </source>
</evidence>
<dbReference type="AlphaFoldDB" id="A0AAN7VXP9"/>
<protein>
    <recommendedName>
        <fullName evidence="1">BTB domain-containing protein</fullName>
    </recommendedName>
</protein>
<gene>
    <name evidence="2" type="ORF">LTR97_010763</name>
</gene>
<evidence type="ECO:0000259" key="1">
    <source>
        <dbReference type="PROSITE" id="PS50097"/>
    </source>
</evidence>
<dbReference type="InterPro" id="IPR011333">
    <property type="entry name" value="SKP1/BTB/POZ_sf"/>
</dbReference>
<dbReference type="Gene3D" id="3.30.710.10">
    <property type="entry name" value="Potassium Channel Kv1.1, Chain A"/>
    <property type="match status" value="1"/>
</dbReference>
<reference evidence="2" key="1">
    <citation type="submission" date="2023-08" db="EMBL/GenBank/DDBJ databases">
        <title>Black Yeasts Isolated from many extreme environments.</title>
        <authorList>
            <person name="Coleine C."/>
            <person name="Stajich J.E."/>
            <person name="Selbmann L."/>
        </authorList>
    </citation>
    <scope>NUCLEOTIDE SEQUENCE</scope>
    <source>
        <strain evidence="2">CCFEE 5810</strain>
    </source>
</reference>
<dbReference type="SUPFAM" id="SSF54695">
    <property type="entry name" value="POZ domain"/>
    <property type="match status" value="1"/>
</dbReference>
<proteinExistence type="predicted"/>
<name>A0AAN7VXP9_9PEZI</name>
<feature type="domain" description="BTB" evidence="1">
    <location>
        <begin position="10"/>
        <end position="89"/>
    </location>
</feature>
<dbReference type="EMBL" id="JAVRQU010000019">
    <property type="protein sequence ID" value="KAK5692454.1"/>
    <property type="molecule type" value="Genomic_DNA"/>
</dbReference>
<dbReference type="PROSITE" id="PS50097">
    <property type="entry name" value="BTB"/>
    <property type="match status" value="1"/>
</dbReference>